<dbReference type="SUPFAM" id="SSF51110">
    <property type="entry name" value="alpha-D-mannose-specific plant lectins"/>
    <property type="match status" value="1"/>
</dbReference>
<evidence type="ECO:0000256" key="5">
    <source>
        <dbReference type="SAM" id="SignalP"/>
    </source>
</evidence>
<gene>
    <name evidence="7" type="ORF">LSAT_V11C600325700</name>
</gene>
<evidence type="ECO:0000256" key="4">
    <source>
        <dbReference type="SAM" id="Phobius"/>
    </source>
</evidence>
<dbReference type="InterPro" id="IPR036426">
    <property type="entry name" value="Bulb-type_lectin_dom_sf"/>
</dbReference>
<dbReference type="Pfam" id="PF01453">
    <property type="entry name" value="B_lectin"/>
    <property type="match status" value="1"/>
</dbReference>
<dbReference type="PANTHER" id="PTHR32444:SF108">
    <property type="entry name" value="OS02G0527900 PROTEIN"/>
    <property type="match status" value="1"/>
</dbReference>
<dbReference type="InterPro" id="IPR000858">
    <property type="entry name" value="S_locus_glycoprot_dom"/>
</dbReference>
<keyword evidence="3" id="KW-0325">Glycoprotein</keyword>
<dbReference type="PANTHER" id="PTHR32444">
    <property type="entry name" value="BULB-TYPE LECTIN DOMAIN-CONTAINING PROTEIN"/>
    <property type="match status" value="1"/>
</dbReference>
<organism evidence="7 8">
    <name type="scientific">Lactuca sativa</name>
    <name type="common">Garden lettuce</name>
    <dbReference type="NCBI Taxonomy" id="4236"/>
    <lineage>
        <taxon>Eukaryota</taxon>
        <taxon>Viridiplantae</taxon>
        <taxon>Streptophyta</taxon>
        <taxon>Embryophyta</taxon>
        <taxon>Tracheophyta</taxon>
        <taxon>Spermatophyta</taxon>
        <taxon>Magnoliopsida</taxon>
        <taxon>eudicotyledons</taxon>
        <taxon>Gunneridae</taxon>
        <taxon>Pentapetalae</taxon>
        <taxon>asterids</taxon>
        <taxon>campanulids</taxon>
        <taxon>Asterales</taxon>
        <taxon>Asteraceae</taxon>
        <taxon>Cichorioideae</taxon>
        <taxon>Cichorieae</taxon>
        <taxon>Lactucinae</taxon>
        <taxon>Lactuca</taxon>
    </lineage>
</organism>
<sequence length="508" mass="56652">MARQLIINTLCCSRWTQLTLFLVTLLSHFTTTATYHSGAPHELLKGFNTAPDLSTSSFQTLLSDSVGNYSLGFLRVNQNQLSLAVIHVPSKEPLWIANTNKLARWSDQTRIIFDGSLVISDTHTGLFWSTYTDGDRVRISNTSNLLIEKVTGTISILWQSFQFPYNTLMENQNFTSAMKLVSSNAIYSMKLGSNFIGFYAKFNMNSSSDHDTVHGELYLKHNPLQAKARVFEGEGPIWVILNPDGYLGMYQNGSTPVDVQPFSTFQQPGLGNRRIRLEPDGNLIAYFWTGSSWVVDFKQISDPCELPSTCGSYGLCQPGKGCSCLDDRKEYISGSCEIPGNRKKVAGGDFCGLFDRKYRVLRKYGVELPYKEIMAYTRKSSLAKCESACEEVCTCWGAVYSNTSGFCYTIDYPIQTLVAVEDETKMGYFKVKEGGGKKKMVVWLGVGIGLLCGVVLIFLGVMGLFWKRAAREKRRYVEEEGVARGVGSYRDLGSTKLKALELSQTQSS</sequence>
<dbReference type="EMBL" id="NBSK02000006">
    <property type="protein sequence ID" value="KAJ0200206.1"/>
    <property type="molecule type" value="Genomic_DNA"/>
</dbReference>
<reference evidence="7 8" key="1">
    <citation type="journal article" date="2017" name="Nat. Commun.">
        <title>Genome assembly with in vitro proximity ligation data and whole-genome triplication in lettuce.</title>
        <authorList>
            <person name="Reyes-Chin-Wo S."/>
            <person name="Wang Z."/>
            <person name="Yang X."/>
            <person name="Kozik A."/>
            <person name="Arikit S."/>
            <person name="Song C."/>
            <person name="Xia L."/>
            <person name="Froenicke L."/>
            <person name="Lavelle D.O."/>
            <person name="Truco M.J."/>
            <person name="Xia R."/>
            <person name="Zhu S."/>
            <person name="Xu C."/>
            <person name="Xu H."/>
            <person name="Xu X."/>
            <person name="Cox K."/>
            <person name="Korf I."/>
            <person name="Meyers B.C."/>
            <person name="Michelmore R.W."/>
        </authorList>
    </citation>
    <scope>NUCLEOTIDE SEQUENCE [LARGE SCALE GENOMIC DNA]</scope>
    <source>
        <strain evidence="8">cv. Salinas</strain>
        <tissue evidence="7">Seedlings</tissue>
    </source>
</reference>
<evidence type="ECO:0000256" key="3">
    <source>
        <dbReference type="ARBA" id="ARBA00023180"/>
    </source>
</evidence>
<keyword evidence="4" id="KW-0472">Membrane</keyword>
<dbReference type="Proteomes" id="UP000235145">
    <property type="component" value="Unassembled WGS sequence"/>
</dbReference>
<name>A0A9R1V5W6_LACSA</name>
<dbReference type="AlphaFoldDB" id="A0A9R1V5W6"/>
<keyword evidence="8" id="KW-1185">Reference proteome</keyword>
<evidence type="ECO:0000256" key="1">
    <source>
        <dbReference type="ARBA" id="ARBA00022729"/>
    </source>
</evidence>
<keyword evidence="4" id="KW-1133">Transmembrane helix</keyword>
<dbReference type="Pfam" id="PF00954">
    <property type="entry name" value="S_locus_glycop"/>
    <property type="match status" value="1"/>
</dbReference>
<dbReference type="PROSITE" id="PS50927">
    <property type="entry name" value="BULB_LECTIN"/>
    <property type="match status" value="1"/>
</dbReference>
<keyword evidence="1 5" id="KW-0732">Signal</keyword>
<dbReference type="InterPro" id="IPR001480">
    <property type="entry name" value="Bulb-type_lectin_dom"/>
</dbReference>
<evidence type="ECO:0000256" key="2">
    <source>
        <dbReference type="ARBA" id="ARBA00023157"/>
    </source>
</evidence>
<dbReference type="OrthoDB" id="590879at2759"/>
<accession>A0A9R1V5W6</accession>
<feature type="transmembrane region" description="Helical" evidence="4">
    <location>
        <begin position="440"/>
        <end position="466"/>
    </location>
</feature>
<feature type="signal peptide" evidence="5">
    <location>
        <begin position="1"/>
        <end position="34"/>
    </location>
</feature>
<dbReference type="GO" id="GO:0048544">
    <property type="term" value="P:recognition of pollen"/>
    <property type="evidence" value="ECO:0007669"/>
    <property type="project" value="InterPro"/>
</dbReference>
<protein>
    <recommendedName>
        <fullName evidence="6">Bulb-type lectin domain-containing protein</fullName>
    </recommendedName>
</protein>
<comment type="caution">
    <text evidence="7">The sequence shown here is derived from an EMBL/GenBank/DDBJ whole genome shotgun (WGS) entry which is preliminary data.</text>
</comment>
<proteinExistence type="predicted"/>
<feature type="chain" id="PRO_5040402222" description="Bulb-type lectin domain-containing protein" evidence="5">
    <location>
        <begin position="35"/>
        <end position="508"/>
    </location>
</feature>
<evidence type="ECO:0000259" key="6">
    <source>
        <dbReference type="PROSITE" id="PS50927"/>
    </source>
</evidence>
<evidence type="ECO:0000313" key="8">
    <source>
        <dbReference type="Proteomes" id="UP000235145"/>
    </source>
</evidence>
<feature type="domain" description="Bulb-type lectin" evidence="6">
    <location>
        <begin position="46"/>
        <end position="169"/>
    </location>
</feature>
<keyword evidence="2" id="KW-1015">Disulfide bond</keyword>
<evidence type="ECO:0000313" key="7">
    <source>
        <dbReference type="EMBL" id="KAJ0200206.1"/>
    </source>
</evidence>
<keyword evidence="4" id="KW-0812">Transmembrane</keyword>
<dbReference type="Gene3D" id="2.90.10.30">
    <property type="match status" value="1"/>
</dbReference>